<feature type="domain" description="DUF7043" evidence="3">
    <location>
        <begin position="123"/>
        <end position="237"/>
    </location>
</feature>
<evidence type="ECO:0000259" key="2">
    <source>
        <dbReference type="Pfam" id="PF23069"/>
    </source>
</evidence>
<keyword evidence="6" id="KW-1185">Reference proteome</keyword>
<sequence>MYGKSLLVLVLTHFDRNKRLIVLTSDHSNRRLLLLSDIVFECLGTWSAPNNQKYLAVFDTRQGEDPRPQYRCGLLREDSASGTVYVAFSSDSTCVTDLNSSQSGFETLVLNPQSNSPTLIAERTCRFPNWLQGHWELVNVNGSFFTFTDTTLFKSFTFQCLNFDDSERRYDFPMSIDEERKILVHGRSHCGEETYLCIWLKRRGPNVFEFQRSSQTSSHYNSSLCVSTNFQQNAWVTQGRKDYLEESPCPVLGEYAGKLPDSPNMCAKLWSDCSVPDTMYYSVSDCSQQIYDDREYKCLGQWQENGFTYTFTQRKHVGTYECFVGAPLSENEFMIREAGRHCDRSMDALGMVLTKKSSCADNRTTPTASSYSPTTQSVSTTVTTTKYTPKRLPPTTKPWRPILNVTSEFIS</sequence>
<feature type="compositionally biased region" description="Low complexity" evidence="1">
    <location>
        <begin position="364"/>
        <end position="387"/>
    </location>
</feature>
<dbReference type="EMBL" id="JBBCAQ010000033">
    <property type="protein sequence ID" value="KAK7582264.1"/>
    <property type="molecule type" value="Genomic_DNA"/>
</dbReference>
<evidence type="ECO:0000259" key="4">
    <source>
        <dbReference type="Pfam" id="PF23073"/>
    </source>
</evidence>
<dbReference type="Pfam" id="PF23069">
    <property type="entry name" value="DUF7042"/>
    <property type="match status" value="1"/>
</dbReference>
<proteinExistence type="predicted"/>
<dbReference type="InterPro" id="IPR055470">
    <property type="entry name" value="DUF7042"/>
</dbReference>
<dbReference type="AlphaFoldDB" id="A0AAN9Y1H7"/>
<evidence type="ECO:0000256" key="1">
    <source>
        <dbReference type="SAM" id="MobiDB-lite"/>
    </source>
</evidence>
<dbReference type="Pfam" id="PF23070">
    <property type="entry name" value="DUF7043"/>
    <property type="match status" value="1"/>
</dbReference>
<evidence type="ECO:0000313" key="5">
    <source>
        <dbReference type="EMBL" id="KAK7582264.1"/>
    </source>
</evidence>
<dbReference type="PANTHER" id="PTHR22255:SF4">
    <property type="entry name" value="CATION-INDEPENDENT MANNOSE-6-PHOSPHATE RECEPTOR"/>
    <property type="match status" value="1"/>
</dbReference>
<organism evidence="5 6">
    <name type="scientific">Parthenolecanium corni</name>
    <dbReference type="NCBI Taxonomy" id="536013"/>
    <lineage>
        <taxon>Eukaryota</taxon>
        <taxon>Metazoa</taxon>
        <taxon>Ecdysozoa</taxon>
        <taxon>Arthropoda</taxon>
        <taxon>Hexapoda</taxon>
        <taxon>Insecta</taxon>
        <taxon>Pterygota</taxon>
        <taxon>Neoptera</taxon>
        <taxon>Paraneoptera</taxon>
        <taxon>Hemiptera</taxon>
        <taxon>Sternorrhyncha</taxon>
        <taxon>Coccoidea</taxon>
        <taxon>Coccidae</taxon>
        <taxon>Parthenolecanium</taxon>
    </lineage>
</organism>
<feature type="region of interest" description="Disordered" evidence="1">
    <location>
        <begin position="359"/>
        <end position="395"/>
    </location>
</feature>
<dbReference type="Proteomes" id="UP001367676">
    <property type="component" value="Unassembled WGS sequence"/>
</dbReference>
<dbReference type="InterPro" id="IPR055473">
    <property type="entry name" value="DUF7045"/>
</dbReference>
<gene>
    <name evidence="5" type="ORF">V9T40_013709</name>
</gene>
<dbReference type="PANTHER" id="PTHR22255">
    <property type="entry name" value="LP06548P"/>
    <property type="match status" value="1"/>
</dbReference>
<dbReference type="InterPro" id="IPR055471">
    <property type="entry name" value="DUF7043"/>
</dbReference>
<comment type="caution">
    <text evidence="5">The sequence shown here is derived from an EMBL/GenBank/DDBJ whole genome shotgun (WGS) entry which is preliminary data.</text>
</comment>
<dbReference type="Pfam" id="PF23073">
    <property type="entry name" value="DUF7045"/>
    <property type="match status" value="1"/>
</dbReference>
<protein>
    <submittedName>
        <fullName evidence="5">Uncharacterized protein</fullName>
    </submittedName>
</protein>
<feature type="domain" description="DUF7042" evidence="2">
    <location>
        <begin position="37"/>
        <end position="110"/>
    </location>
</feature>
<reference evidence="5 6" key="1">
    <citation type="submission" date="2024-03" db="EMBL/GenBank/DDBJ databases">
        <title>Adaptation during the transition from Ophiocordyceps entomopathogen to insect associate is accompanied by gene loss and intensified selection.</title>
        <authorList>
            <person name="Ward C.M."/>
            <person name="Onetto C.A."/>
            <person name="Borneman A.R."/>
        </authorList>
    </citation>
    <scope>NUCLEOTIDE SEQUENCE [LARGE SCALE GENOMIC DNA]</scope>
    <source>
        <strain evidence="5">AWRI1</strain>
        <tissue evidence="5">Single Adult Female</tissue>
    </source>
</reference>
<feature type="domain" description="DUF7045" evidence="4">
    <location>
        <begin position="249"/>
        <end position="347"/>
    </location>
</feature>
<name>A0AAN9Y1H7_9HEMI</name>
<evidence type="ECO:0000313" key="6">
    <source>
        <dbReference type="Proteomes" id="UP001367676"/>
    </source>
</evidence>
<evidence type="ECO:0000259" key="3">
    <source>
        <dbReference type="Pfam" id="PF23070"/>
    </source>
</evidence>
<accession>A0AAN9Y1H7</accession>